<keyword evidence="1" id="KW-0472">Membrane</keyword>
<feature type="transmembrane region" description="Helical" evidence="1">
    <location>
        <begin position="89"/>
        <end position="108"/>
    </location>
</feature>
<feature type="transmembrane region" description="Helical" evidence="1">
    <location>
        <begin position="186"/>
        <end position="208"/>
    </location>
</feature>
<dbReference type="Proteomes" id="UP000268844">
    <property type="component" value="Unassembled WGS sequence"/>
</dbReference>
<evidence type="ECO:0000313" key="3">
    <source>
        <dbReference type="Proteomes" id="UP000268844"/>
    </source>
</evidence>
<name>A0A447IF96_9HYPH</name>
<organism evidence="2 3">
    <name type="scientific">Devosia equisanguinis</name>
    <dbReference type="NCBI Taxonomy" id="2490941"/>
    <lineage>
        <taxon>Bacteria</taxon>
        <taxon>Pseudomonadati</taxon>
        <taxon>Pseudomonadota</taxon>
        <taxon>Alphaproteobacteria</taxon>
        <taxon>Hyphomicrobiales</taxon>
        <taxon>Devosiaceae</taxon>
        <taxon>Devosia</taxon>
    </lineage>
</organism>
<reference evidence="2 3" key="1">
    <citation type="submission" date="2018-12" db="EMBL/GenBank/DDBJ databases">
        <authorList>
            <person name="Criscuolo A."/>
        </authorList>
    </citation>
    <scope>NUCLEOTIDE SEQUENCE [LARGE SCALE GENOMIC DNA]</scope>
    <source>
        <strain evidence="2">ACIP1116281</strain>
    </source>
</reference>
<dbReference type="AlphaFoldDB" id="A0A447IF96"/>
<dbReference type="Pfam" id="PF13630">
    <property type="entry name" value="SdpI"/>
    <property type="match status" value="1"/>
</dbReference>
<feature type="transmembrane region" description="Helical" evidence="1">
    <location>
        <begin position="114"/>
        <end position="134"/>
    </location>
</feature>
<proteinExistence type="predicted"/>
<dbReference type="EMBL" id="UZWD01000038">
    <property type="protein sequence ID" value="VDS06153.1"/>
    <property type="molecule type" value="Genomic_DNA"/>
</dbReference>
<accession>A0A447IF96</accession>
<feature type="transmembrane region" description="Helical" evidence="1">
    <location>
        <begin position="50"/>
        <end position="69"/>
    </location>
</feature>
<keyword evidence="1" id="KW-1133">Transmembrane helix</keyword>
<evidence type="ECO:0000313" key="2">
    <source>
        <dbReference type="EMBL" id="VDS06153.1"/>
    </source>
</evidence>
<dbReference type="InterPro" id="IPR025962">
    <property type="entry name" value="SdpI/YhfL"/>
</dbReference>
<keyword evidence="1" id="KW-0812">Transmembrane</keyword>
<sequence length="212" mass="22748">MQNLVTRFHALILTVTVAMAAVGFLHIPADYAFPAHWQGSTPDWLWPRDVALVVAPLIQIALMAGFFLLSRALTKNHFAKVQHILDPALTLALAVAAACQLGLLVMGNGSDLDLIRFTGLALAGALLVLGLVLFEAERHTYAGMRMPWPIASDRAWRIVHRVAGLTSGLLAFVLAALVWIDPGPGPMVIALATSLITLPVIAALATLITRRL</sequence>
<keyword evidence="3" id="KW-1185">Reference proteome</keyword>
<gene>
    <name evidence="2" type="primary">sdpI_2</name>
    <name evidence="2" type="ORF">DEVEQU_03306</name>
</gene>
<dbReference type="OrthoDB" id="7948565at2"/>
<protein>
    <submittedName>
        <fullName evidence="2">Immunity protein SdpI</fullName>
    </submittedName>
</protein>
<feature type="transmembrane region" description="Helical" evidence="1">
    <location>
        <begin position="155"/>
        <end position="180"/>
    </location>
</feature>
<evidence type="ECO:0000256" key="1">
    <source>
        <dbReference type="SAM" id="Phobius"/>
    </source>
</evidence>
<dbReference type="RefSeq" id="WP_126151654.1">
    <property type="nucleotide sequence ID" value="NZ_JBHTMH010000001.1"/>
</dbReference>